<evidence type="ECO:0000256" key="1">
    <source>
        <dbReference type="ARBA" id="ARBA00004167"/>
    </source>
</evidence>
<proteinExistence type="predicted"/>
<evidence type="ECO:0000256" key="3">
    <source>
        <dbReference type="ARBA" id="ARBA00022475"/>
    </source>
</evidence>
<comment type="subcellular location">
    <subcellularLocation>
        <location evidence="2">Cell membrane</location>
    </subcellularLocation>
    <subcellularLocation>
        <location evidence="1">Membrane</location>
        <topology evidence="1">Single-pass membrane protein</topology>
    </subcellularLocation>
</comment>
<evidence type="ECO:0000256" key="4">
    <source>
        <dbReference type="ARBA" id="ARBA00022692"/>
    </source>
</evidence>
<keyword evidence="7" id="KW-0143">Chaperone</keyword>
<dbReference type="InterPro" id="IPR018704">
    <property type="entry name" value="SecYEG/CpoB_TPR"/>
</dbReference>
<dbReference type="PIRSF" id="PIRSF006170">
    <property type="entry name" value="YfgM"/>
    <property type="match status" value="1"/>
</dbReference>
<evidence type="ECO:0000313" key="9">
    <source>
        <dbReference type="EMBL" id="SUZ81786.1"/>
    </source>
</evidence>
<keyword evidence="3" id="KW-1003">Cell membrane</keyword>
<reference evidence="9" key="1">
    <citation type="submission" date="2018-05" db="EMBL/GenBank/DDBJ databases">
        <authorList>
            <person name="Lanie J.A."/>
            <person name="Ng W.-L."/>
            <person name="Kazmierczak K.M."/>
            <person name="Andrzejewski T.M."/>
            <person name="Davidsen T.M."/>
            <person name="Wayne K.J."/>
            <person name="Tettelin H."/>
            <person name="Glass J.I."/>
            <person name="Rusch D."/>
            <person name="Podicherti R."/>
            <person name="Tsui H.-C.T."/>
            <person name="Winkler M.E."/>
        </authorList>
    </citation>
    <scope>NUCLEOTIDE SEQUENCE</scope>
</reference>
<keyword evidence="5" id="KW-1133">Transmembrane helix</keyword>
<evidence type="ECO:0000256" key="6">
    <source>
        <dbReference type="ARBA" id="ARBA00023136"/>
    </source>
</evidence>
<dbReference type="AlphaFoldDB" id="A0A381QQY6"/>
<keyword evidence="6" id="KW-0472">Membrane</keyword>
<gene>
    <name evidence="9" type="ORF">METZ01_LOCUS34640</name>
</gene>
<sequence length="222" mass="24522">VALDAAEEESIEAIKKWWHENWKQLALLVVIGFPGYFGWQLWQNSQATEAETASDLYEEVLSLAISEPGAPVTEQESLRILDLFELLKADYPSSVYALYGALFAAQQSVNASDLGAAEESLQWILDNRQDSLFSRTDEGLILTANLRLGRVILAKGESERALNLVNSIDPKTFEAGFAELRGDIYATMGRIVDARDAYIAAQEAGSNTEGLRMKLDDLSDES</sequence>
<dbReference type="GO" id="GO:0044877">
    <property type="term" value="F:protein-containing complex binding"/>
    <property type="evidence" value="ECO:0007669"/>
    <property type="project" value="InterPro"/>
</dbReference>
<evidence type="ECO:0000256" key="7">
    <source>
        <dbReference type="ARBA" id="ARBA00023186"/>
    </source>
</evidence>
<feature type="non-terminal residue" evidence="9">
    <location>
        <position position="1"/>
    </location>
</feature>
<dbReference type="PANTHER" id="PTHR38035:SF1">
    <property type="entry name" value="ANCILLARY SECYEG TRANSLOCON SUBUNIT"/>
    <property type="match status" value="1"/>
</dbReference>
<evidence type="ECO:0000259" key="8">
    <source>
        <dbReference type="Pfam" id="PF09976"/>
    </source>
</evidence>
<evidence type="ECO:0000256" key="5">
    <source>
        <dbReference type="ARBA" id="ARBA00022989"/>
    </source>
</evidence>
<dbReference type="EMBL" id="UINC01001482">
    <property type="protein sequence ID" value="SUZ81786.1"/>
    <property type="molecule type" value="Genomic_DNA"/>
</dbReference>
<dbReference type="Pfam" id="PF09976">
    <property type="entry name" value="TPR_21"/>
    <property type="match status" value="1"/>
</dbReference>
<dbReference type="GO" id="GO:0005886">
    <property type="term" value="C:plasma membrane"/>
    <property type="evidence" value="ECO:0007669"/>
    <property type="project" value="UniProtKB-SubCell"/>
</dbReference>
<keyword evidence="4" id="KW-0812">Transmembrane</keyword>
<protein>
    <recommendedName>
        <fullName evidence="8">Ancillary SecYEG translocon subunit/Cell division coordinator CpoB TPR domain-containing protein</fullName>
    </recommendedName>
</protein>
<name>A0A381QQY6_9ZZZZ</name>
<feature type="domain" description="Ancillary SecYEG translocon subunit/Cell division coordinator CpoB TPR" evidence="8">
    <location>
        <begin position="15"/>
        <end position="219"/>
    </location>
</feature>
<accession>A0A381QQY6</accession>
<organism evidence="9">
    <name type="scientific">marine metagenome</name>
    <dbReference type="NCBI Taxonomy" id="408172"/>
    <lineage>
        <taxon>unclassified sequences</taxon>
        <taxon>metagenomes</taxon>
        <taxon>ecological metagenomes</taxon>
    </lineage>
</organism>
<evidence type="ECO:0000256" key="2">
    <source>
        <dbReference type="ARBA" id="ARBA00004236"/>
    </source>
</evidence>
<dbReference type="InterPro" id="IPR026039">
    <property type="entry name" value="YfgM"/>
</dbReference>
<dbReference type="PANTHER" id="PTHR38035">
    <property type="entry name" value="UPF0070 PROTEIN YFGM"/>
    <property type="match status" value="1"/>
</dbReference>